<evidence type="ECO:0000256" key="2">
    <source>
        <dbReference type="SAM" id="Phobius"/>
    </source>
</evidence>
<dbReference type="Proteomes" id="UP000569329">
    <property type="component" value="Unassembled WGS sequence"/>
</dbReference>
<dbReference type="EMBL" id="JACGWZ010000006">
    <property type="protein sequence ID" value="MBA8826607.1"/>
    <property type="molecule type" value="Genomic_DNA"/>
</dbReference>
<dbReference type="AlphaFoldDB" id="A0A839E4E9"/>
<name>A0A839E4E9_9PSEU</name>
<protein>
    <submittedName>
        <fullName evidence="3">Uncharacterized protein</fullName>
    </submittedName>
</protein>
<evidence type="ECO:0000256" key="1">
    <source>
        <dbReference type="SAM" id="MobiDB-lite"/>
    </source>
</evidence>
<keyword evidence="2" id="KW-0812">Transmembrane</keyword>
<keyword evidence="4" id="KW-1185">Reference proteome</keyword>
<evidence type="ECO:0000313" key="4">
    <source>
        <dbReference type="Proteomes" id="UP000569329"/>
    </source>
</evidence>
<sequence length="76" mass="8030">MNNEDAMVFESEITKPDPFADLPGRGTTEENTSNHGEGGLGDDYGGTDWRRFAMILFPSLAAAAILASLVLTGLVG</sequence>
<feature type="transmembrane region" description="Helical" evidence="2">
    <location>
        <begin position="52"/>
        <end position="75"/>
    </location>
</feature>
<keyword evidence="2" id="KW-1133">Transmembrane helix</keyword>
<feature type="region of interest" description="Disordered" evidence="1">
    <location>
        <begin position="1"/>
        <end position="41"/>
    </location>
</feature>
<accession>A0A839E4E9</accession>
<gene>
    <name evidence="3" type="ORF">FHX42_003986</name>
</gene>
<comment type="caution">
    <text evidence="3">The sequence shown here is derived from an EMBL/GenBank/DDBJ whole genome shotgun (WGS) entry which is preliminary data.</text>
</comment>
<dbReference type="RefSeq" id="WP_182545831.1">
    <property type="nucleotide sequence ID" value="NZ_JACGWZ010000006.1"/>
</dbReference>
<evidence type="ECO:0000313" key="3">
    <source>
        <dbReference type="EMBL" id="MBA8826607.1"/>
    </source>
</evidence>
<keyword evidence="2" id="KW-0472">Membrane</keyword>
<organism evidence="3 4">
    <name type="scientific">Halosaccharopolyspora lacisalsi</name>
    <dbReference type="NCBI Taxonomy" id="1000566"/>
    <lineage>
        <taxon>Bacteria</taxon>
        <taxon>Bacillati</taxon>
        <taxon>Actinomycetota</taxon>
        <taxon>Actinomycetes</taxon>
        <taxon>Pseudonocardiales</taxon>
        <taxon>Pseudonocardiaceae</taxon>
        <taxon>Halosaccharopolyspora</taxon>
    </lineage>
</organism>
<reference evidence="3 4" key="1">
    <citation type="submission" date="2020-07" db="EMBL/GenBank/DDBJ databases">
        <title>Sequencing the genomes of 1000 actinobacteria strains.</title>
        <authorList>
            <person name="Klenk H.-P."/>
        </authorList>
    </citation>
    <scope>NUCLEOTIDE SEQUENCE [LARGE SCALE GENOMIC DNA]</scope>
    <source>
        <strain evidence="3 4">DSM 45975</strain>
    </source>
</reference>
<proteinExistence type="predicted"/>